<gene>
    <name evidence="2" type="ORF">CR194_08245</name>
</gene>
<dbReference type="SUPFAM" id="SSF55729">
    <property type="entry name" value="Acyl-CoA N-acyltransferases (Nat)"/>
    <property type="match status" value="1"/>
</dbReference>
<sequence>MSTVKELRSQEEIETAFPIMRQLRNHLEEKTYVELVLEAQIKEQYRLFALYENDKIVAVIGFMPMITLYNGRFIWICDLVTDEKQRSIGYGEKLLRHVEQWAKDHKYHSVALSSGIQRTTTHRFYEEKMDYERVSYVYQKSLVDTEHKDVQ</sequence>
<dbReference type="CDD" id="cd04301">
    <property type="entry name" value="NAT_SF"/>
    <property type="match status" value="1"/>
</dbReference>
<dbReference type="Pfam" id="PF00583">
    <property type="entry name" value="Acetyltransf_1"/>
    <property type="match status" value="1"/>
</dbReference>
<organism evidence="2 3">
    <name type="scientific">Salipaludibacillus keqinensis</name>
    <dbReference type="NCBI Taxonomy" id="2045207"/>
    <lineage>
        <taxon>Bacteria</taxon>
        <taxon>Bacillati</taxon>
        <taxon>Bacillota</taxon>
        <taxon>Bacilli</taxon>
        <taxon>Bacillales</taxon>
        <taxon>Bacillaceae</taxon>
    </lineage>
</organism>
<dbReference type="AlphaFoldDB" id="A0A323TF16"/>
<keyword evidence="3" id="KW-1185">Reference proteome</keyword>
<keyword evidence="2" id="KW-0808">Transferase</keyword>
<proteinExistence type="predicted"/>
<dbReference type="EMBL" id="PDOD01000002">
    <property type="protein sequence ID" value="PYZ93180.1"/>
    <property type="molecule type" value="Genomic_DNA"/>
</dbReference>
<name>A0A323TF16_9BACI</name>
<dbReference type="RefSeq" id="WP_110609210.1">
    <property type="nucleotide sequence ID" value="NZ_PDOD01000002.1"/>
</dbReference>
<evidence type="ECO:0000313" key="2">
    <source>
        <dbReference type="EMBL" id="PYZ93180.1"/>
    </source>
</evidence>
<protein>
    <submittedName>
        <fullName evidence="2">GNAT family N-acetyltransferase</fullName>
    </submittedName>
</protein>
<comment type="caution">
    <text evidence="2">The sequence shown here is derived from an EMBL/GenBank/DDBJ whole genome shotgun (WGS) entry which is preliminary data.</text>
</comment>
<dbReference type="OrthoDB" id="9805924at2"/>
<evidence type="ECO:0000259" key="1">
    <source>
        <dbReference type="PROSITE" id="PS51186"/>
    </source>
</evidence>
<dbReference type="Gene3D" id="3.40.630.30">
    <property type="match status" value="1"/>
</dbReference>
<reference evidence="2 3" key="1">
    <citation type="submission" date="2017-10" db="EMBL/GenBank/DDBJ databases">
        <title>Bacillus sp. nov., a halophilic bacterium isolated from a Keqin Lake.</title>
        <authorList>
            <person name="Wang H."/>
        </authorList>
    </citation>
    <scope>NUCLEOTIDE SEQUENCE [LARGE SCALE GENOMIC DNA]</scope>
    <source>
        <strain evidence="2 3">KQ-12</strain>
    </source>
</reference>
<evidence type="ECO:0000313" key="3">
    <source>
        <dbReference type="Proteomes" id="UP000248214"/>
    </source>
</evidence>
<dbReference type="InterPro" id="IPR000182">
    <property type="entry name" value="GNAT_dom"/>
</dbReference>
<feature type="domain" description="N-acetyltransferase" evidence="1">
    <location>
        <begin position="2"/>
        <end position="143"/>
    </location>
</feature>
<dbReference type="Proteomes" id="UP000248214">
    <property type="component" value="Unassembled WGS sequence"/>
</dbReference>
<dbReference type="PROSITE" id="PS51186">
    <property type="entry name" value="GNAT"/>
    <property type="match status" value="1"/>
</dbReference>
<accession>A0A323TF16</accession>
<dbReference type="InterPro" id="IPR016181">
    <property type="entry name" value="Acyl_CoA_acyltransferase"/>
</dbReference>
<dbReference type="GO" id="GO:0016747">
    <property type="term" value="F:acyltransferase activity, transferring groups other than amino-acyl groups"/>
    <property type="evidence" value="ECO:0007669"/>
    <property type="project" value="InterPro"/>
</dbReference>